<name>A0ABR6ZMQ7_9BURK</name>
<evidence type="ECO:0000256" key="1">
    <source>
        <dbReference type="ARBA" id="ARBA00004236"/>
    </source>
</evidence>
<accession>A0ABR6ZMQ7</accession>
<comment type="caution">
    <text evidence="12">The sequence shown here is derived from an EMBL/GenBank/DDBJ whole genome shotgun (WGS) entry which is preliminary data.</text>
</comment>
<evidence type="ECO:0000256" key="5">
    <source>
        <dbReference type="ARBA" id="ARBA00022519"/>
    </source>
</evidence>
<feature type="domain" description="Multidrug resistance protein MdtA-like beta-barrel" evidence="10">
    <location>
        <begin position="215"/>
        <end position="295"/>
    </location>
</feature>
<sequence length="393" mass="41965">MLKRKNHWVISATAGIILLAVIGQHYIWGRTTEKQLAPKALPLVTITTTQRIDLPIEFSAQGHLVTLNQVDVRPQITGIIRSVNFHEGDQVQAGQLLFTLDASDASAQINRYNAQSAQIKALLADAQRDYVRSKELVKSGFISDSTVTSAQSKVEALQAQLNAASAETDSAKIQAGYTRITAPVSGLAGAISIHPGSLAQTSSAIPLVTLVQMDPIAMEFNLPEQALPAILAAREQGKVSATLETQDKKYVEGYITFVNNSVSQDTGTISLKASFANTSRRLWPGGFARIVIHAGISKAAVVLPPQAVLEGPAGRFVYLLGDQNKVRAKPVNLLRIQDGKAVLEGLYGDEQVVLEGGQNLSDGAVVMVDRKTLSTRPGNEAGDKAGEKVGKSL</sequence>
<proteinExistence type="inferred from homology"/>
<dbReference type="PANTHER" id="PTHR30469:SF36">
    <property type="entry name" value="BLL3903 PROTEIN"/>
    <property type="match status" value="1"/>
</dbReference>
<dbReference type="EMBL" id="JACOGF010000003">
    <property type="protein sequence ID" value="MBC3917170.1"/>
    <property type="molecule type" value="Genomic_DNA"/>
</dbReference>
<dbReference type="Pfam" id="PF25967">
    <property type="entry name" value="RND-MFP_C"/>
    <property type="match status" value="1"/>
</dbReference>
<feature type="domain" description="Multidrug resistance protein MdtA-like C-terminal permuted SH3" evidence="11">
    <location>
        <begin position="300"/>
        <end position="358"/>
    </location>
</feature>
<evidence type="ECO:0000256" key="6">
    <source>
        <dbReference type="ARBA" id="ARBA00023136"/>
    </source>
</evidence>
<evidence type="ECO:0000256" key="7">
    <source>
        <dbReference type="SAM" id="Coils"/>
    </source>
</evidence>
<feature type="domain" description="Multidrug resistance protein MdtA-like alpha-helical hairpin" evidence="8">
    <location>
        <begin position="109"/>
        <end position="178"/>
    </location>
</feature>
<evidence type="ECO:0000259" key="8">
    <source>
        <dbReference type="Pfam" id="PF25876"/>
    </source>
</evidence>
<dbReference type="InterPro" id="IPR058624">
    <property type="entry name" value="MdtA-like_HH"/>
</dbReference>
<dbReference type="SUPFAM" id="SSF111369">
    <property type="entry name" value="HlyD-like secretion proteins"/>
    <property type="match status" value="1"/>
</dbReference>
<evidence type="ECO:0000259" key="9">
    <source>
        <dbReference type="Pfam" id="PF25917"/>
    </source>
</evidence>
<dbReference type="InterPro" id="IPR058626">
    <property type="entry name" value="MdtA-like_b-barrel"/>
</dbReference>
<evidence type="ECO:0000256" key="3">
    <source>
        <dbReference type="ARBA" id="ARBA00022448"/>
    </source>
</evidence>
<evidence type="ECO:0000256" key="2">
    <source>
        <dbReference type="ARBA" id="ARBA00009477"/>
    </source>
</evidence>
<dbReference type="Gene3D" id="2.40.50.100">
    <property type="match status" value="1"/>
</dbReference>
<evidence type="ECO:0000259" key="10">
    <source>
        <dbReference type="Pfam" id="PF25944"/>
    </source>
</evidence>
<dbReference type="NCBIfam" id="TIGR01730">
    <property type="entry name" value="RND_mfp"/>
    <property type="match status" value="1"/>
</dbReference>
<dbReference type="InterPro" id="IPR058627">
    <property type="entry name" value="MdtA-like_C"/>
</dbReference>
<feature type="coiled-coil region" evidence="7">
    <location>
        <begin position="109"/>
        <end position="174"/>
    </location>
</feature>
<dbReference type="Proteomes" id="UP000650424">
    <property type="component" value="Unassembled WGS sequence"/>
</dbReference>
<dbReference type="RefSeq" id="WP_186946420.1">
    <property type="nucleotide sequence ID" value="NZ_JACOGF010000003.1"/>
</dbReference>
<dbReference type="InterPro" id="IPR006143">
    <property type="entry name" value="RND_pump_MFP"/>
</dbReference>
<feature type="domain" description="Multidrug resistance protein MdtA-like barrel-sandwich hybrid" evidence="9">
    <location>
        <begin position="68"/>
        <end position="209"/>
    </location>
</feature>
<dbReference type="Gene3D" id="1.10.287.470">
    <property type="entry name" value="Helix hairpin bin"/>
    <property type="match status" value="1"/>
</dbReference>
<dbReference type="Gene3D" id="2.40.30.170">
    <property type="match status" value="1"/>
</dbReference>
<comment type="subcellular location">
    <subcellularLocation>
        <location evidence="1">Cell membrane</location>
    </subcellularLocation>
</comment>
<dbReference type="PANTHER" id="PTHR30469">
    <property type="entry name" value="MULTIDRUG RESISTANCE PROTEIN MDTA"/>
    <property type="match status" value="1"/>
</dbReference>
<reference evidence="12 13" key="1">
    <citation type="submission" date="2020-08" db="EMBL/GenBank/DDBJ databases">
        <title>Novel species isolated from subtropical streams in China.</title>
        <authorList>
            <person name="Lu H."/>
        </authorList>
    </citation>
    <scope>NUCLEOTIDE SEQUENCE [LARGE SCALE GENOMIC DNA]</scope>
    <source>
        <strain evidence="12 13">CY18W</strain>
    </source>
</reference>
<keyword evidence="6" id="KW-0472">Membrane</keyword>
<evidence type="ECO:0000313" key="13">
    <source>
        <dbReference type="Proteomes" id="UP000650424"/>
    </source>
</evidence>
<keyword evidence="7" id="KW-0175">Coiled coil</keyword>
<evidence type="ECO:0000313" key="12">
    <source>
        <dbReference type="EMBL" id="MBC3917170.1"/>
    </source>
</evidence>
<evidence type="ECO:0000256" key="4">
    <source>
        <dbReference type="ARBA" id="ARBA00022475"/>
    </source>
</evidence>
<keyword evidence="3" id="KW-0813">Transport</keyword>
<gene>
    <name evidence="12" type="ORF">H8L32_06760</name>
</gene>
<keyword evidence="13" id="KW-1185">Reference proteome</keyword>
<organism evidence="12 13">
    <name type="scientific">Undibacterium hunanense</name>
    <dbReference type="NCBI Taxonomy" id="2762292"/>
    <lineage>
        <taxon>Bacteria</taxon>
        <taxon>Pseudomonadati</taxon>
        <taxon>Pseudomonadota</taxon>
        <taxon>Betaproteobacteria</taxon>
        <taxon>Burkholderiales</taxon>
        <taxon>Oxalobacteraceae</taxon>
        <taxon>Undibacterium</taxon>
    </lineage>
</organism>
<dbReference type="Pfam" id="PF25917">
    <property type="entry name" value="BSH_RND"/>
    <property type="match status" value="1"/>
</dbReference>
<keyword evidence="5" id="KW-0997">Cell inner membrane</keyword>
<dbReference type="Pfam" id="PF25876">
    <property type="entry name" value="HH_MFP_RND"/>
    <property type="match status" value="1"/>
</dbReference>
<comment type="similarity">
    <text evidence="2">Belongs to the membrane fusion protein (MFP) (TC 8.A.1) family.</text>
</comment>
<dbReference type="Pfam" id="PF25944">
    <property type="entry name" value="Beta-barrel_RND"/>
    <property type="match status" value="1"/>
</dbReference>
<dbReference type="Gene3D" id="2.40.420.20">
    <property type="match status" value="1"/>
</dbReference>
<keyword evidence="4" id="KW-1003">Cell membrane</keyword>
<dbReference type="InterPro" id="IPR058625">
    <property type="entry name" value="MdtA-like_BSH"/>
</dbReference>
<protein>
    <submittedName>
        <fullName evidence="12">Efflux RND transporter periplasmic adaptor subunit</fullName>
    </submittedName>
</protein>
<evidence type="ECO:0000259" key="11">
    <source>
        <dbReference type="Pfam" id="PF25967"/>
    </source>
</evidence>